<dbReference type="GO" id="GO:0006424">
    <property type="term" value="P:glutamyl-tRNA aminoacylation"/>
    <property type="evidence" value="ECO:0007669"/>
    <property type="project" value="InterPro"/>
</dbReference>
<feature type="domain" description="Glutamyl/glutaminyl-tRNA synthetase class Ib catalytic" evidence="9">
    <location>
        <begin position="11"/>
        <end position="320"/>
    </location>
</feature>
<dbReference type="GO" id="GO:0000049">
    <property type="term" value="F:tRNA binding"/>
    <property type="evidence" value="ECO:0007669"/>
    <property type="project" value="InterPro"/>
</dbReference>
<dbReference type="InterPro" id="IPR020751">
    <property type="entry name" value="aa-tRNA-synth_I_codon-bd_sub2"/>
</dbReference>
<gene>
    <name evidence="11" type="ORF">UFOPK2683_00033</name>
    <name evidence="12" type="ORF">UFOPK3605_00303</name>
    <name evidence="13" type="ORF">UFOPK3897_01559</name>
</gene>
<dbReference type="HAMAP" id="MF_00022">
    <property type="entry name" value="Glu_tRNA_synth_type1"/>
    <property type="match status" value="1"/>
</dbReference>
<evidence type="ECO:0000259" key="9">
    <source>
        <dbReference type="Pfam" id="PF00749"/>
    </source>
</evidence>
<keyword evidence="5" id="KW-0067">ATP-binding</keyword>
<evidence type="ECO:0000256" key="1">
    <source>
        <dbReference type="ARBA" id="ARBA00007894"/>
    </source>
</evidence>
<evidence type="ECO:0000259" key="10">
    <source>
        <dbReference type="Pfam" id="PF19269"/>
    </source>
</evidence>
<dbReference type="EC" id="6.1.1.17" evidence="2"/>
<dbReference type="EMBL" id="CAFBMM010000006">
    <property type="protein sequence ID" value="CAB4897754.1"/>
    <property type="molecule type" value="Genomic_DNA"/>
</dbReference>
<dbReference type="AlphaFoldDB" id="A0A6J7FUY3"/>
<dbReference type="Gene3D" id="3.40.50.620">
    <property type="entry name" value="HUPs"/>
    <property type="match status" value="1"/>
</dbReference>
<dbReference type="CDD" id="cd00808">
    <property type="entry name" value="GluRS_core"/>
    <property type="match status" value="1"/>
</dbReference>
<dbReference type="Pfam" id="PF00749">
    <property type="entry name" value="tRNA-synt_1c"/>
    <property type="match status" value="1"/>
</dbReference>
<dbReference type="InterPro" id="IPR000924">
    <property type="entry name" value="Glu/Gln-tRNA-synth"/>
</dbReference>
<dbReference type="Pfam" id="PF19269">
    <property type="entry name" value="Anticodon_2"/>
    <property type="match status" value="1"/>
</dbReference>
<dbReference type="InterPro" id="IPR049940">
    <property type="entry name" value="GluQ/Sye"/>
</dbReference>
<evidence type="ECO:0000313" key="11">
    <source>
        <dbReference type="EMBL" id="CAB4711720.1"/>
    </source>
</evidence>
<feature type="domain" description="Aminoacyl-tRNA synthetase class I anticodon-binding" evidence="10">
    <location>
        <begin position="339"/>
        <end position="474"/>
    </location>
</feature>
<dbReference type="GO" id="GO:0005829">
    <property type="term" value="C:cytosol"/>
    <property type="evidence" value="ECO:0007669"/>
    <property type="project" value="TreeGrafter"/>
</dbReference>
<comment type="similarity">
    <text evidence="1">Belongs to the class-I aminoacyl-tRNA synthetase family. Glutamate--tRNA ligase type 1 subfamily.</text>
</comment>
<dbReference type="SUPFAM" id="SSF48163">
    <property type="entry name" value="An anticodon-binding domain of class I aminoacyl-tRNA synthetases"/>
    <property type="match status" value="1"/>
</dbReference>
<dbReference type="InterPro" id="IPR008925">
    <property type="entry name" value="aa_tRNA-synth_I_cd-bd_sf"/>
</dbReference>
<dbReference type="InterPro" id="IPR004527">
    <property type="entry name" value="Glu-tRNA-ligase_bac/mito"/>
</dbReference>
<evidence type="ECO:0000256" key="6">
    <source>
        <dbReference type="ARBA" id="ARBA00022917"/>
    </source>
</evidence>
<keyword evidence="6" id="KW-0648">Protein biosynthesis</keyword>
<keyword evidence="3" id="KW-0436">Ligase</keyword>
<dbReference type="EMBL" id="CAEZYK010000001">
    <property type="protein sequence ID" value="CAB4711720.1"/>
    <property type="molecule type" value="Genomic_DNA"/>
</dbReference>
<dbReference type="InterPro" id="IPR045462">
    <property type="entry name" value="aa-tRNA-synth_I_cd-bd"/>
</dbReference>
<evidence type="ECO:0000313" key="13">
    <source>
        <dbReference type="EMBL" id="CAB4987953.1"/>
    </source>
</evidence>
<keyword evidence="4" id="KW-0547">Nucleotide-binding</keyword>
<dbReference type="PRINTS" id="PR00987">
    <property type="entry name" value="TRNASYNTHGLU"/>
</dbReference>
<keyword evidence="7" id="KW-0030">Aminoacyl-tRNA synthetase</keyword>
<evidence type="ECO:0000256" key="4">
    <source>
        <dbReference type="ARBA" id="ARBA00022741"/>
    </source>
</evidence>
<accession>A0A6J7FUY3</accession>
<evidence type="ECO:0000256" key="8">
    <source>
        <dbReference type="ARBA" id="ARBA00030865"/>
    </source>
</evidence>
<evidence type="ECO:0000256" key="2">
    <source>
        <dbReference type="ARBA" id="ARBA00012835"/>
    </source>
</evidence>
<evidence type="ECO:0000256" key="5">
    <source>
        <dbReference type="ARBA" id="ARBA00022840"/>
    </source>
</evidence>
<reference evidence="12" key="1">
    <citation type="submission" date="2020-05" db="EMBL/GenBank/DDBJ databases">
        <authorList>
            <person name="Chiriac C."/>
            <person name="Salcher M."/>
            <person name="Ghai R."/>
            <person name="Kavagutti S V."/>
        </authorList>
    </citation>
    <scope>NUCLEOTIDE SEQUENCE</scope>
</reference>
<dbReference type="EMBL" id="CAFBOF010000058">
    <property type="protein sequence ID" value="CAB4987953.1"/>
    <property type="molecule type" value="Genomic_DNA"/>
</dbReference>
<dbReference type="InterPro" id="IPR033910">
    <property type="entry name" value="GluRS_core"/>
</dbReference>
<dbReference type="Gene3D" id="1.10.10.350">
    <property type="match status" value="1"/>
</dbReference>
<sequence>METIAADTGRVRVRFSPAPSGSLHVGSARTALFNYLFARRHGGTFILRIEDTDQSRSRDEWARAIEDALGWLGLNYDEGPVFQSQRTEEYRGAADDLLTRGLAYECFCTEADIKARSATSTQPDQTLGYDGFCRDLTPEHRGQAKAAGKTASLRFRTPDTGVSRFTDAIRGEVRVEWSSIPDFVIVRADGNPLFYLANAVDDLAMEITHVIRGEDLIDSTHRVLVLRAAISSTPPPVYAHLPLILGSDRAKLSKRHGAVALEEFRSAGYLPEAVANYLALLGWSPKDGREIMDLDEVVAEFGLDSVTHAAAAFDHDKLDWVNGEWIRRLTLGELEARIRPLADARFGERLDPEIFRTALAVGQERAVTLVELLAQMDFLFAGDEFSISDEAWVKVTGTDQVEAVLTVVVAHLADCEWTIEGVDLRSPLSEAGFKVRKVMPAIYACVEGRPSGLPLFDSLVLLGREVAIERVAAAQERLAGTV</sequence>
<dbReference type="GO" id="GO:0004818">
    <property type="term" value="F:glutamate-tRNA ligase activity"/>
    <property type="evidence" value="ECO:0007669"/>
    <property type="project" value="UniProtKB-EC"/>
</dbReference>
<evidence type="ECO:0000313" key="12">
    <source>
        <dbReference type="EMBL" id="CAB4897754.1"/>
    </source>
</evidence>
<dbReference type="GO" id="GO:0005524">
    <property type="term" value="F:ATP binding"/>
    <property type="evidence" value="ECO:0007669"/>
    <property type="project" value="UniProtKB-KW"/>
</dbReference>
<protein>
    <recommendedName>
        <fullName evidence="2">glutamate--tRNA ligase</fullName>
        <ecNumber evidence="2">6.1.1.17</ecNumber>
    </recommendedName>
    <alternativeName>
        <fullName evidence="8">Glutamyl-tRNA synthetase</fullName>
    </alternativeName>
</protein>
<dbReference type="PANTHER" id="PTHR43311">
    <property type="entry name" value="GLUTAMATE--TRNA LIGASE"/>
    <property type="match status" value="1"/>
</dbReference>
<dbReference type="GO" id="GO:0008270">
    <property type="term" value="F:zinc ion binding"/>
    <property type="evidence" value="ECO:0007669"/>
    <property type="project" value="InterPro"/>
</dbReference>
<dbReference type="InterPro" id="IPR014729">
    <property type="entry name" value="Rossmann-like_a/b/a_fold"/>
</dbReference>
<dbReference type="SUPFAM" id="SSF52374">
    <property type="entry name" value="Nucleotidylyl transferase"/>
    <property type="match status" value="1"/>
</dbReference>
<name>A0A6J7FUY3_9ZZZZ</name>
<evidence type="ECO:0000256" key="7">
    <source>
        <dbReference type="ARBA" id="ARBA00023146"/>
    </source>
</evidence>
<dbReference type="PANTHER" id="PTHR43311:SF2">
    <property type="entry name" value="GLUTAMATE--TRNA LIGASE, MITOCHONDRIAL-RELATED"/>
    <property type="match status" value="1"/>
</dbReference>
<organism evidence="12">
    <name type="scientific">freshwater metagenome</name>
    <dbReference type="NCBI Taxonomy" id="449393"/>
    <lineage>
        <taxon>unclassified sequences</taxon>
        <taxon>metagenomes</taxon>
        <taxon>ecological metagenomes</taxon>
    </lineage>
</organism>
<proteinExistence type="inferred from homology"/>
<evidence type="ECO:0000256" key="3">
    <source>
        <dbReference type="ARBA" id="ARBA00022598"/>
    </source>
</evidence>
<dbReference type="NCBIfam" id="TIGR00464">
    <property type="entry name" value="gltX_bact"/>
    <property type="match status" value="1"/>
</dbReference>
<dbReference type="InterPro" id="IPR020058">
    <property type="entry name" value="Glu/Gln-tRNA-synth_Ib_cat-dom"/>
</dbReference>